<protein>
    <submittedName>
        <fullName evidence="1">7368_t:CDS:1</fullName>
    </submittedName>
</protein>
<name>A0ACA9KHI5_9GLOM</name>
<dbReference type="Proteomes" id="UP000789920">
    <property type="component" value="Unassembled WGS sequence"/>
</dbReference>
<feature type="non-terminal residue" evidence="1">
    <location>
        <position position="1"/>
    </location>
</feature>
<accession>A0ACA9KHI5</accession>
<evidence type="ECO:0000313" key="2">
    <source>
        <dbReference type="Proteomes" id="UP000789920"/>
    </source>
</evidence>
<evidence type="ECO:0000313" key="1">
    <source>
        <dbReference type="EMBL" id="CAG8473363.1"/>
    </source>
</evidence>
<reference evidence="1" key="1">
    <citation type="submission" date="2021-06" db="EMBL/GenBank/DDBJ databases">
        <authorList>
            <person name="Kallberg Y."/>
            <person name="Tangrot J."/>
            <person name="Rosling A."/>
        </authorList>
    </citation>
    <scope>NUCLEOTIDE SEQUENCE</scope>
    <source>
        <strain evidence="1">MA461A</strain>
    </source>
</reference>
<gene>
    <name evidence="1" type="ORF">RPERSI_LOCUS680</name>
</gene>
<keyword evidence="2" id="KW-1185">Reference proteome</keyword>
<dbReference type="EMBL" id="CAJVQC010000531">
    <property type="protein sequence ID" value="CAG8473363.1"/>
    <property type="molecule type" value="Genomic_DNA"/>
</dbReference>
<organism evidence="1 2">
    <name type="scientific">Racocetra persica</name>
    <dbReference type="NCBI Taxonomy" id="160502"/>
    <lineage>
        <taxon>Eukaryota</taxon>
        <taxon>Fungi</taxon>
        <taxon>Fungi incertae sedis</taxon>
        <taxon>Mucoromycota</taxon>
        <taxon>Glomeromycotina</taxon>
        <taxon>Glomeromycetes</taxon>
        <taxon>Diversisporales</taxon>
        <taxon>Gigasporaceae</taxon>
        <taxon>Racocetra</taxon>
    </lineage>
</organism>
<proteinExistence type="predicted"/>
<comment type="caution">
    <text evidence="1">The sequence shown here is derived from an EMBL/GenBank/DDBJ whole genome shotgun (WGS) entry which is preliminary data.</text>
</comment>
<sequence>MVSSPDPSIAYAKSIVQLDYYGKCDECGKSYSDFHWCSTCQNQAFKREFRRWTSGNISIDRIIQQTQLEANRSDDYLEWIPFENFEAVKYLSQGAFSTIYSGYWIDGPRRNWIEDDWFRDGPTKCVLKRIENSQQISQYYLDNVMKHNICLRGGPLADYFGISRDPTGCYMLIMKFYERNLYQYLDENMEVLRWRDIIEILLRVADGLERIHENELYHGNLHGGNLLFEDNPDKISHDLDLLTRICNGLRPDIIDGAPEVYITLMKKCWDQDPNNRPKVTEINKILRNWMTTINHNSTSTISVQFNNAEDKRKLNSKHIIFRHRAIHPKAIYTSQLLDFNDSK</sequence>